<keyword evidence="2" id="KW-1185">Reference proteome</keyword>
<gene>
    <name evidence="1" type="ORF">VP01_406g6</name>
</gene>
<dbReference type="AlphaFoldDB" id="A0A0L6UTF7"/>
<organism evidence="1 2">
    <name type="scientific">Puccinia sorghi</name>
    <dbReference type="NCBI Taxonomy" id="27349"/>
    <lineage>
        <taxon>Eukaryota</taxon>
        <taxon>Fungi</taxon>
        <taxon>Dikarya</taxon>
        <taxon>Basidiomycota</taxon>
        <taxon>Pucciniomycotina</taxon>
        <taxon>Pucciniomycetes</taxon>
        <taxon>Pucciniales</taxon>
        <taxon>Pucciniaceae</taxon>
        <taxon>Puccinia</taxon>
    </lineage>
</organism>
<proteinExistence type="predicted"/>
<dbReference type="OrthoDB" id="3243659at2759"/>
<reference evidence="1 2" key="1">
    <citation type="submission" date="2015-08" db="EMBL/GenBank/DDBJ databases">
        <title>Next Generation Sequencing and Analysis of the Genome of Puccinia sorghi L Schw, the Causal Agent of Maize Common Rust.</title>
        <authorList>
            <person name="Rochi L."/>
            <person name="Burguener G."/>
            <person name="Darino M."/>
            <person name="Turjanski A."/>
            <person name="Kreff E."/>
            <person name="Dieguez M.J."/>
            <person name="Sacco F."/>
        </authorList>
    </citation>
    <scope>NUCLEOTIDE SEQUENCE [LARGE SCALE GENOMIC DNA]</scope>
    <source>
        <strain evidence="1 2">RO10H11247</strain>
    </source>
</reference>
<comment type="caution">
    <text evidence="1">The sequence shown here is derived from an EMBL/GenBank/DDBJ whole genome shotgun (WGS) entry which is preliminary data.</text>
</comment>
<dbReference type="Proteomes" id="UP000037035">
    <property type="component" value="Unassembled WGS sequence"/>
</dbReference>
<sequence length="195" mass="21775">MTLGDIAHLVDPPDGCKINLQAIILRIHGLVIYVRSLPQRREAFEAVVEFVNSQSCSQGVTPQNQACRLILDVRTCGNSTYNMLQKALQLQEACKTFCGSSGKPSQYSLSDVEWDKVAQIIKGGHQGMIFQKDPHGFLQLRPIYLAKQHSPMILAPESISTCWKLMTRHIVCLPVEEEGKEGWLVNLLTKETLEG</sequence>
<evidence type="ECO:0000313" key="2">
    <source>
        <dbReference type="Proteomes" id="UP000037035"/>
    </source>
</evidence>
<dbReference type="STRING" id="27349.A0A0L6UTF7"/>
<name>A0A0L6UTF7_9BASI</name>
<accession>A0A0L6UTF7</accession>
<dbReference type="EMBL" id="LAVV01009135">
    <property type="protein sequence ID" value="KNZ51150.1"/>
    <property type="molecule type" value="Genomic_DNA"/>
</dbReference>
<protein>
    <submittedName>
        <fullName evidence="1">Uncharacterized protein</fullName>
    </submittedName>
</protein>
<dbReference type="VEuPathDB" id="FungiDB:VP01_406g6"/>
<evidence type="ECO:0000313" key="1">
    <source>
        <dbReference type="EMBL" id="KNZ51150.1"/>
    </source>
</evidence>